<feature type="domain" description="Peptidase M56" evidence="3">
    <location>
        <begin position="9"/>
        <end position="275"/>
    </location>
</feature>
<evidence type="ECO:0000313" key="4">
    <source>
        <dbReference type="EMBL" id="QGZ93326.1"/>
    </source>
</evidence>
<feature type="transmembrane region" description="Helical" evidence="2">
    <location>
        <begin position="6"/>
        <end position="26"/>
    </location>
</feature>
<dbReference type="Pfam" id="PF00023">
    <property type="entry name" value="Ank"/>
    <property type="match status" value="1"/>
</dbReference>
<feature type="repeat" description="ANK" evidence="1">
    <location>
        <begin position="359"/>
        <end position="391"/>
    </location>
</feature>
<organism evidence="4 5">
    <name type="scientific">Terricaulis silvestris</name>
    <dbReference type="NCBI Taxonomy" id="2686094"/>
    <lineage>
        <taxon>Bacteria</taxon>
        <taxon>Pseudomonadati</taxon>
        <taxon>Pseudomonadota</taxon>
        <taxon>Alphaproteobacteria</taxon>
        <taxon>Caulobacterales</taxon>
        <taxon>Caulobacteraceae</taxon>
        <taxon>Terricaulis</taxon>
    </lineage>
</organism>
<dbReference type="InterPro" id="IPR036770">
    <property type="entry name" value="Ankyrin_rpt-contain_sf"/>
</dbReference>
<sequence length="492" mass="52203">MSADLLGLLMRLVLVVSAAIALVLALRIPMRAAFGARVAYALWLLVPIAAIAAVMPARLVLIDAAPLVSSAIVEQGAPTATVATPPADAMSSAATFAISRLDAYIIALWALGFAFSLAVLALGQHRFLRRLGARRAANGVRIAATDSAGPAVVGVFVPRIVVPVDFEARYTPAERELVLEHERAHIRAGDVQVNALAALLQCVFWFNPLAYVARAALRIDQELACDERVMQRHGSARRAYAEAMLKTQLAASAVPLGCAWPPVGAQPLKQRITALGRPRVAATRRAFGGALCLAATLVVALTAWVAQPPRRAYADEVQDGGWLQRSSSARLVHALQNGDVAEARDLIAAGADVNHWIPGDGTPLIMAARLNDLDMARDLLEAGADVDQVARGEGNALIVASQLGNVEMARLFVQAGADVNAIVPSDETPLINAARRNRLVVARYLINHGADVNLAVRAPIVDGNELRSPLQMARRGGHVEMIDLLRQAGARG</sequence>
<gene>
    <name evidence="4" type="primary">mecR1</name>
    <name evidence="4" type="ORF">DSM104635_00135</name>
</gene>
<dbReference type="SMART" id="SM00248">
    <property type="entry name" value="ANK"/>
    <property type="match status" value="5"/>
</dbReference>
<feature type="repeat" description="ANK" evidence="1">
    <location>
        <begin position="465"/>
        <end position="492"/>
    </location>
</feature>
<dbReference type="CDD" id="cd07341">
    <property type="entry name" value="M56_BlaR1_MecR1_like"/>
    <property type="match status" value="1"/>
</dbReference>
<dbReference type="EMBL" id="CP047045">
    <property type="protein sequence ID" value="QGZ93326.1"/>
    <property type="molecule type" value="Genomic_DNA"/>
</dbReference>
<dbReference type="AlphaFoldDB" id="A0A6I6MJS9"/>
<dbReference type="Pfam" id="PF05569">
    <property type="entry name" value="Peptidase_M56"/>
    <property type="match status" value="1"/>
</dbReference>
<dbReference type="Gene3D" id="1.25.40.20">
    <property type="entry name" value="Ankyrin repeat-containing domain"/>
    <property type="match status" value="1"/>
</dbReference>
<feature type="transmembrane region" description="Helical" evidence="2">
    <location>
        <begin position="286"/>
        <end position="306"/>
    </location>
</feature>
<dbReference type="SUPFAM" id="SSF48403">
    <property type="entry name" value="Ankyrin repeat"/>
    <property type="match status" value="1"/>
</dbReference>
<evidence type="ECO:0000256" key="2">
    <source>
        <dbReference type="SAM" id="Phobius"/>
    </source>
</evidence>
<protein>
    <submittedName>
        <fullName evidence="4">Methicillin resistance mecR1 protein</fullName>
    </submittedName>
</protein>
<dbReference type="KEGG" id="tsv:DSM104635_00135"/>
<reference evidence="5" key="1">
    <citation type="submission" date="2019-12" db="EMBL/GenBank/DDBJ databases">
        <title>Complete genome of Terracaulis silvestris 0127_4.</title>
        <authorList>
            <person name="Vieira S."/>
            <person name="Riedel T."/>
            <person name="Sproer C."/>
            <person name="Pascual J."/>
            <person name="Boedeker C."/>
            <person name="Overmann J."/>
        </authorList>
    </citation>
    <scope>NUCLEOTIDE SEQUENCE [LARGE SCALE GENOMIC DNA]</scope>
    <source>
        <strain evidence="5">0127_4</strain>
    </source>
</reference>
<keyword evidence="5" id="KW-1185">Reference proteome</keyword>
<dbReference type="PANTHER" id="PTHR34978:SF3">
    <property type="entry name" value="SLR0241 PROTEIN"/>
    <property type="match status" value="1"/>
</dbReference>
<dbReference type="RefSeq" id="WP_158764334.1">
    <property type="nucleotide sequence ID" value="NZ_CP047045.1"/>
</dbReference>
<dbReference type="InterPro" id="IPR052173">
    <property type="entry name" value="Beta-lactam_resp_regulator"/>
</dbReference>
<keyword evidence="2" id="KW-0812">Transmembrane</keyword>
<accession>A0A6I6MJS9</accession>
<feature type="repeat" description="ANK" evidence="1">
    <location>
        <begin position="425"/>
        <end position="457"/>
    </location>
</feature>
<dbReference type="Pfam" id="PF12796">
    <property type="entry name" value="Ank_2"/>
    <property type="match status" value="1"/>
</dbReference>
<dbReference type="PANTHER" id="PTHR34978">
    <property type="entry name" value="POSSIBLE SENSOR-TRANSDUCER PROTEIN BLAR"/>
    <property type="match status" value="1"/>
</dbReference>
<evidence type="ECO:0000259" key="3">
    <source>
        <dbReference type="Pfam" id="PF05569"/>
    </source>
</evidence>
<dbReference type="InterPro" id="IPR008756">
    <property type="entry name" value="Peptidase_M56"/>
</dbReference>
<dbReference type="PROSITE" id="PS50297">
    <property type="entry name" value="ANK_REP_REGION"/>
    <property type="match status" value="3"/>
</dbReference>
<dbReference type="Proteomes" id="UP000431269">
    <property type="component" value="Chromosome"/>
</dbReference>
<keyword evidence="2" id="KW-1133">Transmembrane helix</keyword>
<keyword evidence="2" id="KW-0472">Membrane</keyword>
<keyword evidence="1" id="KW-0040">ANK repeat</keyword>
<evidence type="ECO:0000313" key="5">
    <source>
        <dbReference type="Proteomes" id="UP000431269"/>
    </source>
</evidence>
<proteinExistence type="predicted"/>
<name>A0A6I6MJS9_9CAUL</name>
<dbReference type="InterPro" id="IPR002110">
    <property type="entry name" value="Ankyrin_rpt"/>
</dbReference>
<feature type="transmembrane region" description="Helical" evidence="2">
    <location>
        <begin position="103"/>
        <end position="122"/>
    </location>
</feature>
<feature type="transmembrane region" description="Helical" evidence="2">
    <location>
        <begin position="38"/>
        <end position="61"/>
    </location>
</feature>
<dbReference type="PROSITE" id="PS50088">
    <property type="entry name" value="ANK_REPEAT"/>
    <property type="match status" value="3"/>
</dbReference>
<evidence type="ECO:0000256" key="1">
    <source>
        <dbReference type="PROSITE-ProRule" id="PRU00023"/>
    </source>
</evidence>